<keyword evidence="1" id="KW-0175">Coiled coil</keyword>
<sequence>MDDVVPARPEFGTRFRGFDRKQVAGHLDALETRIRELQDALERATDETWRDPEAVEFAEQRAEAILDHAQEQAADLITEAERVAAETRADCAELAGELETRRARLEHEQSSSRAAQHHREHRLRRRISQEYKRITSVAQQHAEAMLERTKQRCEQRDAQTEELRCRVLAEIDRRHAELEQREQETRTALHTLAERISSCSAALDAAGLATDGRIPHPAGSPAPQSEVDGVGVKVVVDDRSAGA</sequence>
<evidence type="ECO:0000256" key="2">
    <source>
        <dbReference type="SAM" id="MobiDB-lite"/>
    </source>
</evidence>
<gene>
    <name evidence="3" type="ORF">ACFQ16_19780</name>
</gene>
<evidence type="ECO:0008006" key="5">
    <source>
        <dbReference type="Google" id="ProtNLM"/>
    </source>
</evidence>
<dbReference type="EMBL" id="JBHTIW010000017">
    <property type="protein sequence ID" value="MFD0921991.1"/>
    <property type="molecule type" value="Genomic_DNA"/>
</dbReference>
<comment type="caution">
    <text evidence="3">The sequence shown here is derived from an EMBL/GenBank/DDBJ whole genome shotgun (WGS) entry which is preliminary data.</text>
</comment>
<evidence type="ECO:0000256" key="1">
    <source>
        <dbReference type="SAM" id="Coils"/>
    </source>
</evidence>
<accession>A0ABW3FUF2</accession>
<protein>
    <recommendedName>
        <fullName evidence="5">DivIVA domain-containing protein</fullName>
    </recommendedName>
</protein>
<proteinExistence type="predicted"/>
<feature type="region of interest" description="Disordered" evidence="2">
    <location>
        <begin position="210"/>
        <end position="230"/>
    </location>
</feature>
<reference evidence="4" key="1">
    <citation type="journal article" date="2019" name="Int. J. Syst. Evol. Microbiol.">
        <title>The Global Catalogue of Microorganisms (GCM) 10K type strain sequencing project: providing services to taxonomists for standard genome sequencing and annotation.</title>
        <authorList>
            <consortium name="The Broad Institute Genomics Platform"/>
            <consortium name="The Broad Institute Genome Sequencing Center for Infectious Disease"/>
            <person name="Wu L."/>
            <person name="Ma J."/>
        </authorList>
    </citation>
    <scope>NUCLEOTIDE SEQUENCE [LARGE SCALE GENOMIC DNA]</scope>
    <source>
        <strain evidence="4">CCUG 56401</strain>
    </source>
</reference>
<evidence type="ECO:0000313" key="4">
    <source>
        <dbReference type="Proteomes" id="UP001597018"/>
    </source>
</evidence>
<feature type="coiled-coil region" evidence="1">
    <location>
        <begin position="20"/>
        <end position="97"/>
    </location>
</feature>
<dbReference type="RefSeq" id="WP_263248312.1">
    <property type="nucleotide sequence ID" value="NZ_BAABLT010000026.1"/>
</dbReference>
<keyword evidence="4" id="KW-1185">Reference proteome</keyword>
<name>A0ABW3FUF2_9PSEU</name>
<organism evidence="3 4">
    <name type="scientific">Saccharopolyspora rosea</name>
    <dbReference type="NCBI Taxonomy" id="524884"/>
    <lineage>
        <taxon>Bacteria</taxon>
        <taxon>Bacillati</taxon>
        <taxon>Actinomycetota</taxon>
        <taxon>Actinomycetes</taxon>
        <taxon>Pseudonocardiales</taxon>
        <taxon>Pseudonocardiaceae</taxon>
        <taxon>Saccharopolyspora</taxon>
    </lineage>
</organism>
<dbReference type="Proteomes" id="UP001597018">
    <property type="component" value="Unassembled WGS sequence"/>
</dbReference>
<evidence type="ECO:0000313" key="3">
    <source>
        <dbReference type="EMBL" id="MFD0921991.1"/>
    </source>
</evidence>